<dbReference type="OrthoDB" id="5771709at2"/>
<evidence type="ECO:0000313" key="2">
    <source>
        <dbReference type="Proteomes" id="UP000019460"/>
    </source>
</evidence>
<dbReference type="AlphaFoldDB" id="W9VZJ0"/>
<name>W9VZJ0_9GAMM</name>
<dbReference type="Pfam" id="PF07704">
    <property type="entry name" value="PSK_trans_fac"/>
    <property type="match status" value="1"/>
</dbReference>
<evidence type="ECO:0008006" key="3">
    <source>
        <dbReference type="Google" id="ProtNLM"/>
    </source>
</evidence>
<accession>W9VZJ0</accession>
<dbReference type="RefSeq" id="WP_043751702.1">
    <property type="nucleotide sequence ID" value="NZ_AONC01000021.1"/>
</dbReference>
<comment type="caution">
    <text evidence="1">The sequence shown here is derived from an EMBL/GenBank/DDBJ whole genome shotgun (WGS) entry which is preliminary data.</text>
</comment>
<dbReference type="InterPro" id="IPR011660">
    <property type="entry name" value="VapB-like"/>
</dbReference>
<keyword evidence="2" id="KW-1185">Reference proteome</keyword>
<sequence length="79" mass="8528">MPLQIANPALVGKVERLARATGLNKTAAVERAVDRLLSELEGPPQNAVSMNALLAQLDRIPDRDDALDPLAWDDMGLPK</sequence>
<dbReference type="Proteomes" id="UP000019460">
    <property type="component" value="Unassembled WGS sequence"/>
</dbReference>
<proteinExistence type="predicted"/>
<reference evidence="1 2" key="1">
    <citation type="submission" date="2012-11" db="EMBL/GenBank/DDBJ databases">
        <title>Genome assembly of Thiorhodococcus sp. AK35.</title>
        <authorList>
            <person name="Nupur N."/>
            <person name="Khatri I."/>
            <person name="Subramanian S."/>
            <person name="Pinnaka A."/>
        </authorList>
    </citation>
    <scope>NUCLEOTIDE SEQUENCE [LARGE SCALE GENOMIC DNA]</scope>
    <source>
        <strain evidence="1 2">AK35</strain>
    </source>
</reference>
<dbReference type="EMBL" id="AONC01000021">
    <property type="protein sequence ID" value="EXJ15795.1"/>
    <property type="molecule type" value="Genomic_DNA"/>
</dbReference>
<protein>
    <recommendedName>
        <fullName evidence="3">Transcription factor</fullName>
    </recommendedName>
</protein>
<organism evidence="1 2">
    <name type="scientific">Imhoffiella purpurea</name>
    <dbReference type="NCBI Taxonomy" id="1249627"/>
    <lineage>
        <taxon>Bacteria</taxon>
        <taxon>Pseudomonadati</taxon>
        <taxon>Pseudomonadota</taxon>
        <taxon>Gammaproteobacteria</taxon>
        <taxon>Chromatiales</taxon>
        <taxon>Chromatiaceae</taxon>
        <taxon>Imhoffiella</taxon>
    </lineage>
</organism>
<gene>
    <name evidence="1" type="ORF">D779_1019</name>
</gene>
<dbReference type="PATRIC" id="fig|1249627.3.peg.1471"/>
<dbReference type="eggNOG" id="COG4423">
    <property type="taxonomic scope" value="Bacteria"/>
</dbReference>
<evidence type="ECO:0000313" key="1">
    <source>
        <dbReference type="EMBL" id="EXJ15795.1"/>
    </source>
</evidence>